<keyword evidence="2" id="KW-1185">Reference proteome</keyword>
<dbReference type="STRING" id="1104324.P186_1580"/>
<protein>
    <submittedName>
        <fullName evidence="1">Uncharacterized protein</fullName>
    </submittedName>
</protein>
<sequence length="134" mass="15120">MSYVIAAPPAIILVPLASKEQIQQTVNYVLSRVKQIAKVRHIHAEGPVYIESRSTRDGLMERVDVYVASSSGDFANMLPVREEIREGFIERVGYVHLIQGVAVVFRYRVAGEPRLEEVVVYTVGALYKEFKLNL</sequence>
<name>G7VFJ2_9CREN</name>
<evidence type="ECO:0000313" key="2">
    <source>
        <dbReference type="Proteomes" id="UP000005867"/>
    </source>
</evidence>
<evidence type="ECO:0000313" key="1">
    <source>
        <dbReference type="EMBL" id="AET32998.1"/>
    </source>
</evidence>
<dbReference type="eggNOG" id="arCOG05643">
    <property type="taxonomic scope" value="Archaea"/>
</dbReference>
<accession>G7VFJ2</accession>
<gene>
    <name evidence="1" type="ORF">P186_1580</name>
</gene>
<dbReference type="KEGG" id="pyr:P186_1580"/>
<dbReference type="HOGENOM" id="CLU_1922914_0_0_2"/>
<dbReference type="AlphaFoldDB" id="G7VFJ2"/>
<dbReference type="BioCyc" id="PSP1104324:GJSN-1551-MONOMER"/>
<dbReference type="Proteomes" id="UP000005867">
    <property type="component" value="Chromosome"/>
</dbReference>
<proteinExistence type="predicted"/>
<reference evidence="1 2" key="1">
    <citation type="journal article" date="2012" name="J. Bacteriol.">
        <title>Complete genome sequence of strain 1860, a crenarchaeon of the genus pyrobaculum able to grow with various electron acceptors.</title>
        <authorList>
            <person name="Mardanov A.V."/>
            <person name="Gumerov V.M."/>
            <person name="Slobodkina G.B."/>
            <person name="Beletsky A.V."/>
            <person name="Bonch-Osmolovskaya E.A."/>
            <person name="Ravin N.V."/>
            <person name="Skryabin K.G."/>
        </authorList>
    </citation>
    <scope>NUCLEOTIDE SEQUENCE [LARGE SCALE GENOMIC DNA]</scope>
    <source>
        <strain evidence="1 2">1860</strain>
    </source>
</reference>
<organism evidence="1 2">
    <name type="scientific">Pyrobaculum ferrireducens</name>
    <dbReference type="NCBI Taxonomy" id="1104324"/>
    <lineage>
        <taxon>Archaea</taxon>
        <taxon>Thermoproteota</taxon>
        <taxon>Thermoprotei</taxon>
        <taxon>Thermoproteales</taxon>
        <taxon>Thermoproteaceae</taxon>
        <taxon>Pyrobaculum</taxon>
    </lineage>
</organism>
<dbReference type="EMBL" id="CP003098">
    <property type="protein sequence ID" value="AET32998.1"/>
    <property type="molecule type" value="Genomic_DNA"/>
</dbReference>